<dbReference type="EMBL" id="JAULSU010000001">
    <property type="protein sequence ID" value="KAK0634059.1"/>
    <property type="molecule type" value="Genomic_DNA"/>
</dbReference>
<protein>
    <submittedName>
        <fullName evidence="2">Uncharacterized protein</fullName>
    </submittedName>
</protein>
<feature type="region of interest" description="Disordered" evidence="1">
    <location>
        <begin position="323"/>
        <end position="350"/>
    </location>
</feature>
<reference evidence="2" key="1">
    <citation type="submission" date="2023-06" db="EMBL/GenBank/DDBJ databases">
        <title>Genome-scale phylogeny and comparative genomics of the fungal order Sordariales.</title>
        <authorList>
            <consortium name="Lawrence Berkeley National Laboratory"/>
            <person name="Hensen N."/>
            <person name="Bonometti L."/>
            <person name="Westerberg I."/>
            <person name="Brannstrom I.O."/>
            <person name="Guillou S."/>
            <person name="Cros-Aarteil S."/>
            <person name="Calhoun S."/>
            <person name="Haridas S."/>
            <person name="Kuo A."/>
            <person name="Mondo S."/>
            <person name="Pangilinan J."/>
            <person name="Riley R."/>
            <person name="Labutti K."/>
            <person name="Andreopoulos B."/>
            <person name="Lipzen A."/>
            <person name="Chen C."/>
            <person name="Yanf M."/>
            <person name="Daum C."/>
            <person name="Ng V."/>
            <person name="Clum A."/>
            <person name="Steindorff A."/>
            <person name="Ohm R."/>
            <person name="Martin F."/>
            <person name="Silar P."/>
            <person name="Natvig D."/>
            <person name="Lalanne C."/>
            <person name="Gautier V."/>
            <person name="Ament-Velasquez S.L."/>
            <person name="Kruys A."/>
            <person name="Hutchinson M.I."/>
            <person name="Powell A.J."/>
            <person name="Barry K."/>
            <person name="Miller A.N."/>
            <person name="Grigoriev I.V."/>
            <person name="Debuchy R."/>
            <person name="Gladieux P."/>
            <person name="Thoren M.H."/>
            <person name="Johannesson H."/>
        </authorList>
    </citation>
    <scope>NUCLEOTIDE SEQUENCE</scope>
    <source>
        <strain evidence="2">CBS 606.72</strain>
    </source>
</reference>
<evidence type="ECO:0000313" key="2">
    <source>
        <dbReference type="EMBL" id="KAK0634059.1"/>
    </source>
</evidence>
<sequence>MSAPARAPASAEAFASGLPFAVALRPAAAFVAPAPLAPVPVAPVSAAAAPFAPVAPVAVAAVSAVPTAVAPDFTHPPAYKNGPWSYNQLGLAYNGFLREKELSLKRIMRPEAEARLETMPALDWAFAQLQLHGAATIGQDPVEQLRRMARQSGAVRSVLLGEEKGTAAGWQARVTQWAAIQSDPATAMWQAQNEPEEFRRFVETWRAEKDPIAFIANVWSLWQEAGCPAKGPSHILEGMSAAGVAALQAANVSGAYEHLAILEIGSLVLVFGGERPASAVPYQPARVQRQPGQSEEDYWTQQFWKNSVEVRLRNPRWDGPVPGLYIPPPLPKRLKRSKPGPTTSQSETKRSMEALAQGEHGPKMKKQKMAAQVQIGASRQHQAPFPPSQSSLVGPTMLFANTGMPFVGTSMASAQGAQGFAPMLGVHQPETSQFASAFGGVSQGYLSPHQFTGGYLPTPGYPQAQGIYPPLAPGYPFIQGGPQYGVFGLQGIPPQGGNTMGGPVFVGGQGVPPVGQGLGVVSGPSQAPGTHQWAGNTVDQPTMTPAQGNPSPFGKVGLPGGVPAGPAAFVPAQNPAPAAPPAPQLAPPSVFPWPVGPAPAPAPASARPSVAPLLQATDLAEDSSFGLCPPAVLDDWAVPSPLPASDLAHIAGEPAADAADFPVLDGLDEGLDFSVLDKYFDDVDFPSLMEEPAFAPEPGIESAPAADPVPAAYPAPAAEPGAEVYSAGEEPAEAEAEPAFVTSALCELGEDDDLIADRELDGVLDDGTVANILWEAVR</sequence>
<keyword evidence="3" id="KW-1185">Reference proteome</keyword>
<organism evidence="2 3">
    <name type="scientific">Immersiella caudata</name>
    <dbReference type="NCBI Taxonomy" id="314043"/>
    <lineage>
        <taxon>Eukaryota</taxon>
        <taxon>Fungi</taxon>
        <taxon>Dikarya</taxon>
        <taxon>Ascomycota</taxon>
        <taxon>Pezizomycotina</taxon>
        <taxon>Sordariomycetes</taxon>
        <taxon>Sordariomycetidae</taxon>
        <taxon>Sordariales</taxon>
        <taxon>Lasiosphaeriaceae</taxon>
        <taxon>Immersiella</taxon>
    </lineage>
</organism>
<comment type="caution">
    <text evidence="2">The sequence shown here is derived from an EMBL/GenBank/DDBJ whole genome shotgun (WGS) entry which is preliminary data.</text>
</comment>
<proteinExistence type="predicted"/>
<dbReference type="Proteomes" id="UP001175000">
    <property type="component" value="Unassembled WGS sequence"/>
</dbReference>
<evidence type="ECO:0000313" key="3">
    <source>
        <dbReference type="Proteomes" id="UP001175000"/>
    </source>
</evidence>
<name>A0AA39XHL4_9PEZI</name>
<evidence type="ECO:0000256" key="1">
    <source>
        <dbReference type="SAM" id="MobiDB-lite"/>
    </source>
</evidence>
<dbReference type="AlphaFoldDB" id="A0AA39XHL4"/>
<accession>A0AA39XHL4</accession>
<gene>
    <name evidence="2" type="ORF">B0T14DRAFT_576447</name>
</gene>